<sequence length="283" mass="32538">MSELDLYTKYLDSGVKLGRSGEDLTTWVENKVRQDVERSERQIERERKREEMEMQNQREEMEMQKKREEMEMQREEREMQKQREELAFRREEKEKERQLELRRMELEAETKKLEIGSRAGVEVSGPRQSYGAQRPKIPPLHDPSQCGGRGHIRRECPSRPKEANFSSSMPDSSSHSCECPSKPKEANVAFSVPELPYHCCAAKMDSSPSGGLKIESCKVFDRVSTLLRDSGCNTVGVSKALVPPDCYTDNKHVLSSKGPYTVVESRSNVIYLVDLGDQRCTFH</sequence>
<dbReference type="AlphaFoldDB" id="A0AAV4DCW8"/>
<protein>
    <submittedName>
        <fullName evidence="2">Reticulocyte-binding protein 2 homolog a</fullName>
    </submittedName>
</protein>
<feature type="region of interest" description="Disordered" evidence="1">
    <location>
        <begin position="122"/>
        <end position="175"/>
    </location>
</feature>
<gene>
    <name evidence="2" type="ORF">PoB_006858300</name>
</gene>
<evidence type="ECO:0000313" key="2">
    <source>
        <dbReference type="EMBL" id="GFO42078.1"/>
    </source>
</evidence>
<feature type="region of interest" description="Disordered" evidence="1">
    <location>
        <begin position="36"/>
        <end position="97"/>
    </location>
</feature>
<feature type="compositionally biased region" description="Low complexity" evidence="1">
    <location>
        <begin position="166"/>
        <end position="175"/>
    </location>
</feature>
<evidence type="ECO:0000256" key="1">
    <source>
        <dbReference type="SAM" id="MobiDB-lite"/>
    </source>
</evidence>
<evidence type="ECO:0000313" key="3">
    <source>
        <dbReference type="Proteomes" id="UP000735302"/>
    </source>
</evidence>
<feature type="compositionally biased region" description="Basic and acidic residues" evidence="1">
    <location>
        <begin position="153"/>
        <end position="162"/>
    </location>
</feature>
<proteinExistence type="predicted"/>
<dbReference type="Proteomes" id="UP000735302">
    <property type="component" value="Unassembled WGS sequence"/>
</dbReference>
<name>A0AAV4DCW8_9GAST</name>
<feature type="non-terminal residue" evidence="2">
    <location>
        <position position="283"/>
    </location>
</feature>
<dbReference type="EMBL" id="BLXT01007742">
    <property type="protein sequence ID" value="GFO42078.1"/>
    <property type="molecule type" value="Genomic_DNA"/>
</dbReference>
<comment type="caution">
    <text evidence="2">The sequence shown here is derived from an EMBL/GenBank/DDBJ whole genome shotgun (WGS) entry which is preliminary data.</text>
</comment>
<organism evidence="2 3">
    <name type="scientific">Plakobranchus ocellatus</name>
    <dbReference type="NCBI Taxonomy" id="259542"/>
    <lineage>
        <taxon>Eukaryota</taxon>
        <taxon>Metazoa</taxon>
        <taxon>Spiralia</taxon>
        <taxon>Lophotrochozoa</taxon>
        <taxon>Mollusca</taxon>
        <taxon>Gastropoda</taxon>
        <taxon>Heterobranchia</taxon>
        <taxon>Euthyneura</taxon>
        <taxon>Panpulmonata</taxon>
        <taxon>Sacoglossa</taxon>
        <taxon>Placobranchoidea</taxon>
        <taxon>Plakobranchidae</taxon>
        <taxon>Plakobranchus</taxon>
    </lineage>
</organism>
<reference evidence="2 3" key="1">
    <citation type="journal article" date="2021" name="Elife">
        <title>Chloroplast acquisition without the gene transfer in kleptoplastic sea slugs, Plakobranchus ocellatus.</title>
        <authorList>
            <person name="Maeda T."/>
            <person name="Takahashi S."/>
            <person name="Yoshida T."/>
            <person name="Shimamura S."/>
            <person name="Takaki Y."/>
            <person name="Nagai Y."/>
            <person name="Toyoda A."/>
            <person name="Suzuki Y."/>
            <person name="Arimoto A."/>
            <person name="Ishii H."/>
            <person name="Satoh N."/>
            <person name="Nishiyama T."/>
            <person name="Hasebe M."/>
            <person name="Maruyama T."/>
            <person name="Minagawa J."/>
            <person name="Obokata J."/>
            <person name="Shigenobu S."/>
        </authorList>
    </citation>
    <scope>NUCLEOTIDE SEQUENCE [LARGE SCALE GENOMIC DNA]</scope>
</reference>
<keyword evidence="3" id="KW-1185">Reference proteome</keyword>
<accession>A0AAV4DCW8</accession>